<dbReference type="Pfam" id="PF14509">
    <property type="entry name" value="GH97_C"/>
    <property type="match status" value="1"/>
</dbReference>
<organism evidence="7 8">
    <name type="scientific">Candidatus Borkfalkia faecipullorum</name>
    <dbReference type="NCBI Taxonomy" id="2838510"/>
    <lineage>
        <taxon>Bacteria</taxon>
        <taxon>Bacillati</taxon>
        <taxon>Bacillota</taxon>
        <taxon>Clostridia</taxon>
        <taxon>Christensenellales</taxon>
        <taxon>Christensenellaceae</taxon>
        <taxon>Candidatus Borkfalkia</taxon>
    </lineage>
</organism>
<name>A0A9D1V6M7_9FIRM</name>
<evidence type="ECO:0000259" key="4">
    <source>
        <dbReference type="Pfam" id="PF10566"/>
    </source>
</evidence>
<evidence type="ECO:0000259" key="5">
    <source>
        <dbReference type="Pfam" id="PF14508"/>
    </source>
</evidence>
<dbReference type="InterPro" id="IPR017853">
    <property type="entry name" value="GH"/>
</dbReference>
<dbReference type="Gene3D" id="2.70.98.10">
    <property type="match status" value="1"/>
</dbReference>
<evidence type="ECO:0000256" key="3">
    <source>
        <dbReference type="SAM" id="SignalP"/>
    </source>
</evidence>
<dbReference type="GO" id="GO:0030246">
    <property type="term" value="F:carbohydrate binding"/>
    <property type="evidence" value="ECO:0007669"/>
    <property type="project" value="InterPro"/>
</dbReference>
<evidence type="ECO:0000259" key="6">
    <source>
        <dbReference type="Pfam" id="PF14509"/>
    </source>
</evidence>
<dbReference type="Gene3D" id="3.20.20.70">
    <property type="entry name" value="Aldolase class I"/>
    <property type="match status" value="1"/>
</dbReference>
<dbReference type="Pfam" id="PF14508">
    <property type="entry name" value="GH97_N"/>
    <property type="match status" value="1"/>
</dbReference>
<proteinExistence type="predicted"/>
<evidence type="ECO:0000313" key="8">
    <source>
        <dbReference type="Proteomes" id="UP000824204"/>
    </source>
</evidence>
<feature type="signal peptide" evidence="3">
    <location>
        <begin position="1"/>
        <end position="23"/>
    </location>
</feature>
<dbReference type="EMBL" id="DXFX01000009">
    <property type="protein sequence ID" value="HIX06994.1"/>
    <property type="molecule type" value="Genomic_DNA"/>
</dbReference>
<dbReference type="Gene3D" id="2.60.40.1180">
    <property type="entry name" value="Golgi alpha-mannosidase II"/>
    <property type="match status" value="1"/>
</dbReference>
<dbReference type="Proteomes" id="UP000824204">
    <property type="component" value="Unassembled WGS sequence"/>
</dbReference>
<keyword evidence="1 7" id="KW-0378">Hydrolase</keyword>
<dbReference type="PANTHER" id="PTHR35803">
    <property type="entry name" value="GLUCAN 1,4-ALPHA-GLUCOSIDASE SUSB-RELATED"/>
    <property type="match status" value="1"/>
</dbReference>
<feature type="domain" description="Glycosyl-hydrolase 97 C-terminal oligomerisation" evidence="6">
    <location>
        <begin position="575"/>
        <end position="664"/>
    </location>
</feature>
<keyword evidence="2" id="KW-0326">Glycosidase</keyword>
<dbReference type="PROSITE" id="PS51257">
    <property type="entry name" value="PROKAR_LIPOPROTEIN"/>
    <property type="match status" value="1"/>
</dbReference>
<feature type="domain" description="Glycosyl-hydrolase 97 N-terminal" evidence="5">
    <location>
        <begin position="42"/>
        <end position="298"/>
    </location>
</feature>
<dbReference type="SUPFAM" id="SSF51445">
    <property type="entry name" value="(Trans)glycosidases"/>
    <property type="match status" value="1"/>
</dbReference>
<dbReference type="InterPro" id="IPR052720">
    <property type="entry name" value="Glycosyl_hydrolase_97"/>
</dbReference>
<evidence type="ECO:0000313" key="7">
    <source>
        <dbReference type="EMBL" id="HIX06994.1"/>
    </source>
</evidence>
<evidence type="ECO:0000256" key="2">
    <source>
        <dbReference type="ARBA" id="ARBA00023295"/>
    </source>
</evidence>
<dbReference type="InterPro" id="IPR029483">
    <property type="entry name" value="GH97_C"/>
</dbReference>
<dbReference type="GO" id="GO:0016798">
    <property type="term" value="F:hydrolase activity, acting on glycosyl bonds"/>
    <property type="evidence" value="ECO:0007669"/>
    <property type="project" value="UniProtKB-KW"/>
</dbReference>
<comment type="caution">
    <text evidence="7">The sequence shown here is derived from an EMBL/GenBank/DDBJ whole genome shotgun (WGS) entry which is preliminary data.</text>
</comment>
<feature type="domain" description="Glycosyl-hydrolase 97 catalytic" evidence="4">
    <location>
        <begin position="351"/>
        <end position="492"/>
    </location>
</feature>
<dbReference type="Pfam" id="PF10566">
    <property type="entry name" value="Glyco_hydro_97"/>
    <property type="match status" value="1"/>
</dbReference>
<evidence type="ECO:0000256" key="1">
    <source>
        <dbReference type="ARBA" id="ARBA00022801"/>
    </source>
</evidence>
<gene>
    <name evidence="7" type="ORF">H9741_00795</name>
</gene>
<dbReference type="InterPro" id="IPR029486">
    <property type="entry name" value="GH97_N"/>
</dbReference>
<keyword evidence="3" id="KW-0732">Signal</keyword>
<reference evidence="7" key="2">
    <citation type="submission" date="2021-04" db="EMBL/GenBank/DDBJ databases">
        <authorList>
            <person name="Gilroy R."/>
        </authorList>
    </citation>
    <scope>NUCLEOTIDE SEQUENCE</scope>
    <source>
        <strain evidence="7">811</strain>
    </source>
</reference>
<feature type="chain" id="PRO_5038482533" evidence="3">
    <location>
        <begin position="24"/>
        <end position="667"/>
    </location>
</feature>
<sequence length="667" mass="73774">MKISAKKLAAALMAGSIALTAVGCGPTEQKPAPKPDLNSWNVTSPDGTIDVRIGMDSAGALYYTVQKGDVAVVDQSTLGFAVAEDDLSFLTFEGEKTERVTGSYDNVTGKRSHVEYDCNQTTLTFKAWQFYLDVVMRAYDDGYAFRYAIRGVDGGEGTLTVEEEKTEFALPENSVVWSQPYVTNKATGKFFSYEEAYVRRKASNLAGKIISMPMLYQAGESEVYSLITESELIGSGFYGSFLEESEEKEGTGILQTVRTPATALETDNVVSYPFESPWRVGITGDMKTVIESELVEKVYDDAEYWKPDDYDSLTAEEQATYDYSWVEPGVTAWNWLRYTGSVGQNDWDLQISYVDLAAEMGWKYTILDGGWSAGSTFNTAGLTKFCEYAAQKGVKVLVWCDALVDFSNGVESLLCSKLDQWKSCGVAGIKIDFFDGQNANAPKFQGEDIDMIKWYETIYQETARRQMIVNCHGANKPTGERRIYPNVINREAIRGNEMRNIDSSVTVNSMFTRGVLGSCDFTPVVTPRSSGMTMGQQMALAVLYESGTPSMADYADTYRDELINNFYKSVPAARDETVYLCGLPDEYYCAAVRVGDEWFVAGINGILESQATIDFSFLGEGSYTAEFFTDAEGAKTVEKQTKTITSATKETVSMAKNGGFVYHLTKV</sequence>
<dbReference type="AlphaFoldDB" id="A0A9D1V6M7"/>
<dbReference type="InterPro" id="IPR013785">
    <property type="entry name" value="Aldolase_TIM"/>
</dbReference>
<dbReference type="InterPro" id="IPR014718">
    <property type="entry name" value="GH-type_carb-bd"/>
</dbReference>
<protein>
    <submittedName>
        <fullName evidence="7">Glycoside hydrolase family 97 protein</fullName>
    </submittedName>
</protein>
<accession>A0A9D1V6M7</accession>
<dbReference type="InterPro" id="IPR013780">
    <property type="entry name" value="Glyco_hydro_b"/>
</dbReference>
<dbReference type="PANTHER" id="PTHR35803:SF2">
    <property type="entry name" value="RETAINING ALPHA-GALACTOSIDASE"/>
    <property type="match status" value="1"/>
</dbReference>
<dbReference type="InterPro" id="IPR019563">
    <property type="entry name" value="GH97_catalytic"/>
</dbReference>
<reference evidence="7" key="1">
    <citation type="journal article" date="2021" name="PeerJ">
        <title>Extensive microbial diversity within the chicken gut microbiome revealed by metagenomics and culture.</title>
        <authorList>
            <person name="Gilroy R."/>
            <person name="Ravi A."/>
            <person name="Getino M."/>
            <person name="Pursley I."/>
            <person name="Horton D.L."/>
            <person name="Alikhan N.F."/>
            <person name="Baker D."/>
            <person name="Gharbi K."/>
            <person name="Hall N."/>
            <person name="Watson M."/>
            <person name="Adriaenssens E.M."/>
            <person name="Foster-Nyarko E."/>
            <person name="Jarju S."/>
            <person name="Secka A."/>
            <person name="Antonio M."/>
            <person name="Oren A."/>
            <person name="Chaudhuri R.R."/>
            <person name="La Ragione R."/>
            <person name="Hildebrand F."/>
            <person name="Pallen M.J."/>
        </authorList>
    </citation>
    <scope>NUCLEOTIDE SEQUENCE</scope>
    <source>
        <strain evidence="7">811</strain>
    </source>
</reference>